<feature type="binding site" evidence="6">
    <location>
        <position position="206"/>
    </location>
    <ligand>
        <name>Mg(2+)</name>
        <dbReference type="ChEBI" id="CHEBI:18420"/>
        <label>1</label>
        <note>catalytic</note>
    </ligand>
</feature>
<evidence type="ECO:0000256" key="2">
    <source>
        <dbReference type="ARBA" id="ARBA00001946"/>
    </source>
</evidence>
<dbReference type="Gene3D" id="3.40.190.80">
    <property type="match status" value="1"/>
</dbReference>
<dbReference type="InterPro" id="IPR033942">
    <property type="entry name" value="IMPase"/>
</dbReference>
<dbReference type="Gene3D" id="3.30.540.10">
    <property type="entry name" value="Fructose-1,6-Bisphosphatase, subunit A, domain 1"/>
    <property type="match status" value="1"/>
</dbReference>
<dbReference type="PANTHER" id="PTHR20854">
    <property type="entry name" value="INOSITOL MONOPHOSPHATASE"/>
    <property type="match status" value="1"/>
</dbReference>
<evidence type="ECO:0000256" key="3">
    <source>
        <dbReference type="ARBA" id="ARBA00022723"/>
    </source>
</evidence>
<keyword evidence="5 6" id="KW-0460">Magnesium</keyword>
<organism evidence="8 9">
    <name type="scientific">Candidatus Woykebacteria bacterium GWA1_44_8</name>
    <dbReference type="NCBI Taxonomy" id="1802591"/>
    <lineage>
        <taxon>Bacteria</taxon>
        <taxon>Candidatus Woykeibacteriota</taxon>
    </lineage>
</organism>
<keyword evidence="3 6" id="KW-0479">Metal-binding</keyword>
<evidence type="ECO:0000256" key="1">
    <source>
        <dbReference type="ARBA" id="ARBA00001033"/>
    </source>
</evidence>
<evidence type="ECO:0000256" key="7">
    <source>
        <dbReference type="RuleBase" id="RU364068"/>
    </source>
</evidence>
<dbReference type="Pfam" id="PF00459">
    <property type="entry name" value="Inositol_P"/>
    <property type="match status" value="1"/>
</dbReference>
<dbReference type="GO" id="GO:0008934">
    <property type="term" value="F:inositol monophosphate 1-phosphatase activity"/>
    <property type="evidence" value="ECO:0007669"/>
    <property type="project" value="InterPro"/>
</dbReference>
<dbReference type="PROSITE" id="PS00629">
    <property type="entry name" value="IMP_1"/>
    <property type="match status" value="1"/>
</dbReference>
<evidence type="ECO:0000313" key="9">
    <source>
        <dbReference type="Proteomes" id="UP000176299"/>
    </source>
</evidence>
<dbReference type="InterPro" id="IPR000760">
    <property type="entry name" value="Inositol_monophosphatase-like"/>
</dbReference>
<dbReference type="PRINTS" id="PR00377">
    <property type="entry name" value="IMPHPHTASES"/>
</dbReference>
<sequence>MTKELEVAIKAARQAGEILRENFHKAHPVTLKEGGSWVTEIDKLSERKIISIIKENFPTHSVNAEESGFSKKDSEYLWLIDPIDGTTNYATKFPFFAVSIAQAKNKEVILGVVYDPMRNNLYSAEKGKGVRLNSYFIKVSESKELRQSVVSYARPSRIKERFIELFSKVELAARTPKILGSMVLSLCYTASGNLDAAICLSPNPWDLAAGCLIVEEAAGKATDLEGKPWSIDSKDILATNGKIHEEILKIINS</sequence>
<dbReference type="AlphaFoldDB" id="A0A1G1W4W4"/>
<dbReference type="FunFam" id="3.30.540.10:FF:000003">
    <property type="entry name" value="Inositol-1-monophosphatase"/>
    <property type="match status" value="1"/>
</dbReference>
<dbReference type="GO" id="GO:0007165">
    <property type="term" value="P:signal transduction"/>
    <property type="evidence" value="ECO:0007669"/>
    <property type="project" value="TreeGrafter"/>
</dbReference>
<name>A0A1G1W4W4_9BACT</name>
<dbReference type="InterPro" id="IPR020583">
    <property type="entry name" value="Inositol_monoP_metal-BS"/>
</dbReference>
<evidence type="ECO:0000256" key="5">
    <source>
        <dbReference type="ARBA" id="ARBA00022842"/>
    </source>
</evidence>
<dbReference type="EMBL" id="MHCN01000001">
    <property type="protein sequence ID" value="OGY22705.1"/>
    <property type="molecule type" value="Genomic_DNA"/>
</dbReference>
<comment type="similarity">
    <text evidence="7">Belongs to the inositol monophosphatase superfamily.</text>
</comment>
<accession>A0A1G1W4W4</accession>
<dbReference type="Proteomes" id="UP000176299">
    <property type="component" value="Unassembled WGS sequence"/>
</dbReference>
<feature type="binding site" evidence="6">
    <location>
        <position position="83"/>
    </location>
    <ligand>
        <name>Mg(2+)</name>
        <dbReference type="ChEBI" id="CHEBI:18420"/>
        <label>1</label>
        <note>catalytic</note>
    </ligand>
</feature>
<feature type="binding site" evidence="6">
    <location>
        <position position="65"/>
    </location>
    <ligand>
        <name>Mg(2+)</name>
        <dbReference type="ChEBI" id="CHEBI:18420"/>
        <label>1</label>
        <note>catalytic</note>
    </ligand>
</feature>
<reference evidence="8 9" key="1">
    <citation type="journal article" date="2016" name="Nat. Commun.">
        <title>Thousands of microbial genomes shed light on interconnected biogeochemical processes in an aquifer system.</title>
        <authorList>
            <person name="Anantharaman K."/>
            <person name="Brown C.T."/>
            <person name="Hug L.A."/>
            <person name="Sharon I."/>
            <person name="Castelle C.J."/>
            <person name="Probst A.J."/>
            <person name="Thomas B.C."/>
            <person name="Singh A."/>
            <person name="Wilkins M.J."/>
            <person name="Karaoz U."/>
            <person name="Brodie E.L."/>
            <person name="Williams K.H."/>
            <person name="Hubbard S.S."/>
            <person name="Banfield J.F."/>
        </authorList>
    </citation>
    <scope>NUCLEOTIDE SEQUENCE [LARGE SCALE GENOMIC DNA]</scope>
</reference>
<dbReference type="PANTHER" id="PTHR20854:SF4">
    <property type="entry name" value="INOSITOL-1-MONOPHOSPHATASE-RELATED"/>
    <property type="match status" value="1"/>
</dbReference>
<comment type="caution">
    <text evidence="8">The sequence shown here is derived from an EMBL/GenBank/DDBJ whole genome shotgun (WGS) entry which is preliminary data.</text>
</comment>
<evidence type="ECO:0000256" key="4">
    <source>
        <dbReference type="ARBA" id="ARBA00022801"/>
    </source>
</evidence>
<gene>
    <name evidence="8" type="ORF">A2113_02355</name>
</gene>
<feature type="binding site" evidence="6">
    <location>
        <position position="84"/>
    </location>
    <ligand>
        <name>Mg(2+)</name>
        <dbReference type="ChEBI" id="CHEBI:18420"/>
        <label>1</label>
        <note>catalytic</note>
    </ligand>
</feature>
<dbReference type="STRING" id="1802591.A2113_02355"/>
<dbReference type="GO" id="GO:0046872">
    <property type="term" value="F:metal ion binding"/>
    <property type="evidence" value="ECO:0007669"/>
    <property type="project" value="UniProtKB-KW"/>
</dbReference>
<proteinExistence type="inferred from homology"/>
<comment type="cofactor">
    <cofactor evidence="2 6 7">
        <name>Mg(2+)</name>
        <dbReference type="ChEBI" id="CHEBI:18420"/>
    </cofactor>
</comment>
<dbReference type="GO" id="GO:0006020">
    <property type="term" value="P:inositol metabolic process"/>
    <property type="evidence" value="ECO:0007669"/>
    <property type="project" value="TreeGrafter"/>
</dbReference>
<dbReference type="CDD" id="cd01639">
    <property type="entry name" value="IMPase"/>
    <property type="match status" value="1"/>
</dbReference>
<evidence type="ECO:0000313" key="8">
    <source>
        <dbReference type="EMBL" id="OGY22705.1"/>
    </source>
</evidence>
<evidence type="ECO:0000256" key="6">
    <source>
        <dbReference type="PIRSR" id="PIRSR600760-2"/>
    </source>
</evidence>
<dbReference type="SUPFAM" id="SSF56655">
    <property type="entry name" value="Carbohydrate phosphatase"/>
    <property type="match status" value="1"/>
</dbReference>
<comment type="catalytic activity">
    <reaction evidence="1 7">
        <text>a myo-inositol phosphate + H2O = myo-inositol + phosphate</text>
        <dbReference type="Rhea" id="RHEA:24056"/>
        <dbReference type="ChEBI" id="CHEBI:15377"/>
        <dbReference type="ChEBI" id="CHEBI:17268"/>
        <dbReference type="ChEBI" id="CHEBI:43474"/>
        <dbReference type="ChEBI" id="CHEBI:84139"/>
        <dbReference type="EC" id="3.1.3.25"/>
    </reaction>
</comment>
<keyword evidence="4 7" id="KW-0378">Hydrolase</keyword>
<dbReference type="EC" id="3.1.3.25" evidence="7"/>
<feature type="binding site" evidence="6">
    <location>
        <position position="81"/>
    </location>
    <ligand>
        <name>Mg(2+)</name>
        <dbReference type="ChEBI" id="CHEBI:18420"/>
        <label>1</label>
        <note>catalytic</note>
    </ligand>
</feature>
<protein>
    <recommendedName>
        <fullName evidence="7">Inositol-1-monophosphatase</fullName>
        <ecNumber evidence="7">3.1.3.25</ecNumber>
    </recommendedName>
</protein>